<dbReference type="RefSeq" id="WP_053358942.1">
    <property type="nucleotide sequence ID" value="NZ_AZFY01000087.1"/>
</dbReference>
<dbReference type="InterPro" id="IPR036514">
    <property type="entry name" value="SGNH_hydro_sf"/>
</dbReference>
<keyword evidence="3" id="KW-1185">Reference proteome</keyword>
<dbReference type="PATRIC" id="fig|1423743.5.peg.268"/>
<dbReference type="AlphaFoldDB" id="A0A0R1VR03"/>
<keyword evidence="2" id="KW-0808">Transferase</keyword>
<accession>A0A0R1VR03</accession>
<name>A0A0R1VR03_9LACO</name>
<feature type="transmembrane region" description="Helical" evidence="1">
    <location>
        <begin position="12"/>
        <end position="31"/>
    </location>
</feature>
<dbReference type="SUPFAM" id="SSF52266">
    <property type="entry name" value="SGNH hydrolase"/>
    <property type="match status" value="1"/>
</dbReference>
<sequence>MAKTRGQFIKYSLLGFAIFSIIMGLAFWKIGNAQTYQAVHRQRFITSKASKIHLTSREKRVAKKYRLNRIQTRTATKISLTAIGDSVMVDVKPNLKQVFPHSAVSGSVGRQFYSLPKIVRQLKAHGHLAKYIVINLGTNGPPTKHDINSVLKTVGSKRQIFWINTRVPRHWQNTTNRLISQTAKKHANVHVVNWYRASKGHAGWFASDRVHVDLTGAIHYTHTLAAEIAKDLN</sequence>
<organism evidence="2 3">
    <name type="scientific">Lentilactobacillus farraginis DSM 18382 = JCM 14108</name>
    <dbReference type="NCBI Taxonomy" id="1423743"/>
    <lineage>
        <taxon>Bacteria</taxon>
        <taxon>Bacillati</taxon>
        <taxon>Bacillota</taxon>
        <taxon>Bacilli</taxon>
        <taxon>Lactobacillales</taxon>
        <taxon>Lactobacillaceae</taxon>
        <taxon>Lentilactobacillus</taxon>
    </lineage>
</organism>
<dbReference type="OrthoDB" id="9796461at2"/>
<dbReference type="Proteomes" id="UP000051966">
    <property type="component" value="Unassembled WGS sequence"/>
</dbReference>
<keyword evidence="2" id="KW-0012">Acyltransferase</keyword>
<keyword evidence="1" id="KW-0472">Membrane</keyword>
<reference evidence="2 3" key="1">
    <citation type="journal article" date="2015" name="Genome Announc.">
        <title>Expanding the biotechnology potential of lactobacilli through comparative genomics of 213 strains and associated genera.</title>
        <authorList>
            <person name="Sun Z."/>
            <person name="Harris H.M."/>
            <person name="McCann A."/>
            <person name="Guo C."/>
            <person name="Argimon S."/>
            <person name="Zhang W."/>
            <person name="Yang X."/>
            <person name="Jeffery I.B."/>
            <person name="Cooney J.C."/>
            <person name="Kagawa T.F."/>
            <person name="Liu W."/>
            <person name="Song Y."/>
            <person name="Salvetti E."/>
            <person name="Wrobel A."/>
            <person name="Rasinkangas P."/>
            <person name="Parkhill J."/>
            <person name="Rea M.C."/>
            <person name="O'Sullivan O."/>
            <person name="Ritari J."/>
            <person name="Douillard F.P."/>
            <person name="Paul Ross R."/>
            <person name="Yang R."/>
            <person name="Briner A.E."/>
            <person name="Felis G.E."/>
            <person name="de Vos W.M."/>
            <person name="Barrangou R."/>
            <person name="Klaenhammer T.R."/>
            <person name="Caufield P.W."/>
            <person name="Cui Y."/>
            <person name="Zhang H."/>
            <person name="O'Toole P.W."/>
        </authorList>
    </citation>
    <scope>NUCLEOTIDE SEQUENCE [LARGE SCALE GENOMIC DNA]</scope>
    <source>
        <strain evidence="2 3">DSM 18382</strain>
    </source>
</reference>
<evidence type="ECO:0000313" key="3">
    <source>
        <dbReference type="Proteomes" id="UP000051966"/>
    </source>
</evidence>
<dbReference type="Gene3D" id="3.40.50.1110">
    <property type="entry name" value="SGNH hydrolase"/>
    <property type="match status" value="1"/>
</dbReference>
<dbReference type="EMBL" id="AZFY01000087">
    <property type="protein sequence ID" value="KRM08183.1"/>
    <property type="molecule type" value="Genomic_DNA"/>
</dbReference>
<dbReference type="GO" id="GO:0016746">
    <property type="term" value="F:acyltransferase activity"/>
    <property type="evidence" value="ECO:0007669"/>
    <property type="project" value="UniProtKB-KW"/>
</dbReference>
<dbReference type="CDD" id="cd01840">
    <property type="entry name" value="SGNH_hydrolase_yrhL_like"/>
    <property type="match status" value="1"/>
</dbReference>
<comment type="caution">
    <text evidence="2">The sequence shown here is derived from an EMBL/GenBank/DDBJ whole genome shotgun (WGS) entry which is preliminary data.</text>
</comment>
<evidence type="ECO:0000313" key="2">
    <source>
        <dbReference type="EMBL" id="KRM08183.1"/>
    </source>
</evidence>
<keyword evidence="1" id="KW-0812">Transmembrane</keyword>
<proteinExistence type="predicted"/>
<keyword evidence="1" id="KW-1133">Transmembrane helix</keyword>
<evidence type="ECO:0000256" key="1">
    <source>
        <dbReference type="SAM" id="Phobius"/>
    </source>
</evidence>
<gene>
    <name evidence="2" type="ORF">FD41_GL000254</name>
</gene>
<protein>
    <submittedName>
        <fullName evidence="2">Acyltransferase</fullName>
    </submittedName>
</protein>